<keyword evidence="8 9" id="KW-0472">Membrane</keyword>
<dbReference type="Pfam" id="PF01061">
    <property type="entry name" value="ABC2_membrane"/>
    <property type="match status" value="1"/>
</dbReference>
<keyword evidence="5" id="KW-0547">Nucleotide-binding</keyword>
<protein>
    <recommendedName>
        <fullName evidence="10">ABC transporter domain-containing protein</fullName>
    </recommendedName>
</protein>
<dbReference type="PANTHER" id="PTHR48041:SF78">
    <property type="entry name" value="ABC TRANSPORTER EXPRESSED IN TRACHEA, ISOFORM A"/>
    <property type="match status" value="1"/>
</dbReference>
<sequence length="629" mass="70887">MQHVMQATGDSSKCDNKHIISLDDGAGVREPLQPRRSPAIAIEWKNITFLVQAAKRKKALVSNLYGSASPGTLTAIMGPSGAGKTTLLNILSGHYDKGYEGEVHVNGYIRDTKLFNMQSCYVMHGDCLLQDLTVREALTISVELRMAAMECRKISQLVDDTISRWGLEECADTMTRFLSGGEKKRLAISQELISKPPVVFLDEPTSGLDSRTALCCTRELKSLAASGHTVLCSIHNPSSVLFAHFDWLYMLSEGKCIYHGLVEKLLPFLESQNLRCPLYNSPSDFITEIASGQHGDVILKLSTFFIPCGSCTNNKSERTDSSEFTVYGGRLMTPEEKKQEVQRYKVEAKSYQQFKTLTKRCFYCVIRNKATSFTRIGISLFFAVLLSIMYYGSGNRAAQARDVVVMYLLALAMLLFQTVGPTVLTFPLEIDVLLREQRNCWYSLWWYYMAKILSDLPFMIVCPVIMMGIIHWTTFQPAEFCRLALILLFSIQMCCTCQSLAYVCSAIFKIETAVCVCLPALAPSYLFCGYFVQPRYLHTVVAWLTYTSHIYYLHQAIMFALYGNGRGQLECDERDVDILCVPIDGNDVLHMVHAQDVNLLAYSLIVLAIDVSLKLIAFGFLKWRLWRKC</sequence>
<dbReference type="SUPFAM" id="SSF52540">
    <property type="entry name" value="P-loop containing nucleoside triphosphate hydrolases"/>
    <property type="match status" value="1"/>
</dbReference>
<gene>
    <name evidence="11" type="ORF">V5799_003372</name>
</gene>
<dbReference type="Proteomes" id="UP001321473">
    <property type="component" value="Unassembled WGS sequence"/>
</dbReference>
<dbReference type="InterPro" id="IPR003593">
    <property type="entry name" value="AAA+_ATPase"/>
</dbReference>
<comment type="caution">
    <text evidence="11">The sequence shown here is derived from an EMBL/GenBank/DDBJ whole genome shotgun (WGS) entry which is preliminary data.</text>
</comment>
<dbReference type="InterPro" id="IPR050352">
    <property type="entry name" value="ABCG_transporters"/>
</dbReference>
<evidence type="ECO:0000256" key="7">
    <source>
        <dbReference type="ARBA" id="ARBA00022989"/>
    </source>
</evidence>
<keyword evidence="6" id="KW-0067">ATP-binding</keyword>
<dbReference type="GO" id="GO:0005524">
    <property type="term" value="F:ATP binding"/>
    <property type="evidence" value="ECO:0007669"/>
    <property type="project" value="UniProtKB-KW"/>
</dbReference>
<dbReference type="PROSITE" id="PS00211">
    <property type="entry name" value="ABC_TRANSPORTER_1"/>
    <property type="match status" value="1"/>
</dbReference>
<dbReference type="InterPro" id="IPR027417">
    <property type="entry name" value="P-loop_NTPase"/>
</dbReference>
<dbReference type="SMART" id="SM00382">
    <property type="entry name" value="AAA"/>
    <property type="match status" value="1"/>
</dbReference>
<feature type="transmembrane region" description="Helical" evidence="9">
    <location>
        <begin position="507"/>
        <end position="528"/>
    </location>
</feature>
<dbReference type="InterPro" id="IPR017871">
    <property type="entry name" value="ABC_transporter-like_CS"/>
</dbReference>
<dbReference type="CDD" id="cd03213">
    <property type="entry name" value="ABCG_EPDR"/>
    <property type="match status" value="1"/>
</dbReference>
<evidence type="ECO:0000256" key="6">
    <source>
        <dbReference type="ARBA" id="ARBA00022840"/>
    </source>
</evidence>
<feature type="transmembrane region" description="Helical" evidence="9">
    <location>
        <begin position="540"/>
        <end position="562"/>
    </location>
</feature>
<feature type="transmembrane region" description="Helical" evidence="9">
    <location>
        <begin position="599"/>
        <end position="621"/>
    </location>
</feature>
<dbReference type="Gene3D" id="3.40.50.300">
    <property type="entry name" value="P-loop containing nucleotide triphosphate hydrolases"/>
    <property type="match status" value="1"/>
</dbReference>
<feature type="transmembrane region" description="Helical" evidence="9">
    <location>
        <begin position="404"/>
        <end position="424"/>
    </location>
</feature>
<keyword evidence="3" id="KW-0813">Transport</keyword>
<keyword evidence="7 9" id="KW-1133">Transmembrane helix</keyword>
<dbReference type="PANTHER" id="PTHR48041">
    <property type="entry name" value="ABC TRANSPORTER G FAMILY MEMBER 28"/>
    <property type="match status" value="1"/>
</dbReference>
<evidence type="ECO:0000256" key="4">
    <source>
        <dbReference type="ARBA" id="ARBA00022692"/>
    </source>
</evidence>
<evidence type="ECO:0000256" key="5">
    <source>
        <dbReference type="ARBA" id="ARBA00022741"/>
    </source>
</evidence>
<organism evidence="11 12">
    <name type="scientific">Amblyomma americanum</name>
    <name type="common">Lone star tick</name>
    <dbReference type="NCBI Taxonomy" id="6943"/>
    <lineage>
        <taxon>Eukaryota</taxon>
        <taxon>Metazoa</taxon>
        <taxon>Ecdysozoa</taxon>
        <taxon>Arthropoda</taxon>
        <taxon>Chelicerata</taxon>
        <taxon>Arachnida</taxon>
        <taxon>Acari</taxon>
        <taxon>Parasitiformes</taxon>
        <taxon>Ixodida</taxon>
        <taxon>Ixodoidea</taxon>
        <taxon>Ixodidae</taxon>
        <taxon>Amblyomminae</taxon>
        <taxon>Amblyomma</taxon>
    </lineage>
</organism>
<dbReference type="GO" id="GO:0140359">
    <property type="term" value="F:ABC-type transporter activity"/>
    <property type="evidence" value="ECO:0007669"/>
    <property type="project" value="InterPro"/>
</dbReference>
<reference evidence="11 12" key="1">
    <citation type="journal article" date="2023" name="Arcadia Sci">
        <title>De novo assembly of a long-read Amblyomma americanum tick genome.</title>
        <authorList>
            <person name="Chou S."/>
            <person name="Poskanzer K.E."/>
            <person name="Rollins M."/>
            <person name="Thuy-Boun P.S."/>
        </authorList>
    </citation>
    <scope>NUCLEOTIDE SEQUENCE [LARGE SCALE GENOMIC DNA]</scope>
    <source>
        <strain evidence="11">F_SG_1</strain>
        <tissue evidence="11">Salivary glands</tissue>
    </source>
</reference>
<evidence type="ECO:0000259" key="10">
    <source>
        <dbReference type="PROSITE" id="PS50893"/>
    </source>
</evidence>
<dbReference type="InterPro" id="IPR003439">
    <property type="entry name" value="ABC_transporter-like_ATP-bd"/>
</dbReference>
<evidence type="ECO:0000256" key="3">
    <source>
        <dbReference type="ARBA" id="ARBA00022448"/>
    </source>
</evidence>
<feature type="transmembrane region" description="Helical" evidence="9">
    <location>
        <begin position="480"/>
        <end position="501"/>
    </location>
</feature>
<dbReference type="InterPro" id="IPR013525">
    <property type="entry name" value="ABC2_TM"/>
</dbReference>
<feature type="transmembrane region" description="Helical" evidence="9">
    <location>
        <begin position="373"/>
        <end position="392"/>
    </location>
</feature>
<dbReference type="PROSITE" id="PS50893">
    <property type="entry name" value="ABC_TRANSPORTER_2"/>
    <property type="match status" value="1"/>
</dbReference>
<evidence type="ECO:0000313" key="12">
    <source>
        <dbReference type="Proteomes" id="UP001321473"/>
    </source>
</evidence>
<evidence type="ECO:0000313" key="11">
    <source>
        <dbReference type="EMBL" id="KAK8758988.1"/>
    </source>
</evidence>
<keyword evidence="12" id="KW-1185">Reference proteome</keyword>
<evidence type="ECO:0000256" key="9">
    <source>
        <dbReference type="SAM" id="Phobius"/>
    </source>
</evidence>
<dbReference type="GO" id="GO:0005886">
    <property type="term" value="C:plasma membrane"/>
    <property type="evidence" value="ECO:0007669"/>
    <property type="project" value="TreeGrafter"/>
</dbReference>
<evidence type="ECO:0000256" key="1">
    <source>
        <dbReference type="ARBA" id="ARBA00004141"/>
    </source>
</evidence>
<dbReference type="Pfam" id="PF00005">
    <property type="entry name" value="ABC_tran"/>
    <property type="match status" value="1"/>
</dbReference>
<comment type="subcellular location">
    <subcellularLocation>
        <location evidence="1">Membrane</location>
        <topology evidence="1">Multi-pass membrane protein</topology>
    </subcellularLocation>
</comment>
<name>A0AAQ4D948_AMBAM</name>
<dbReference type="AlphaFoldDB" id="A0AAQ4D948"/>
<evidence type="ECO:0000256" key="2">
    <source>
        <dbReference type="ARBA" id="ARBA00005814"/>
    </source>
</evidence>
<dbReference type="FunFam" id="3.40.50.300:FF:001077">
    <property type="entry name" value="Uncharacterized protein, isoform A"/>
    <property type="match status" value="1"/>
</dbReference>
<evidence type="ECO:0000256" key="8">
    <source>
        <dbReference type="ARBA" id="ARBA00023136"/>
    </source>
</evidence>
<dbReference type="EMBL" id="JARKHS020033530">
    <property type="protein sequence ID" value="KAK8758988.1"/>
    <property type="molecule type" value="Genomic_DNA"/>
</dbReference>
<feature type="transmembrane region" description="Helical" evidence="9">
    <location>
        <begin position="444"/>
        <end position="468"/>
    </location>
</feature>
<accession>A0AAQ4D948</accession>
<proteinExistence type="inferred from homology"/>
<feature type="domain" description="ABC transporter" evidence="10">
    <location>
        <begin position="42"/>
        <end position="278"/>
    </location>
</feature>
<comment type="similarity">
    <text evidence="2">Belongs to the ABC transporter superfamily. ABCG family. Eye pigment precursor importer (TC 3.A.1.204) subfamily.</text>
</comment>
<dbReference type="GO" id="GO:0016887">
    <property type="term" value="F:ATP hydrolysis activity"/>
    <property type="evidence" value="ECO:0007669"/>
    <property type="project" value="InterPro"/>
</dbReference>
<keyword evidence="4 9" id="KW-0812">Transmembrane</keyword>